<evidence type="ECO:0000313" key="3">
    <source>
        <dbReference type="Proteomes" id="UP000297736"/>
    </source>
</evidence>
<dbReference type="Proteomes" id="UP000297736">
    <property type="component" value="Unassembled WGS sequence"/>
</dbReference>
<evidence type="ECO:0000256" key="1">
    <source>
        <dbReference type="SAM" id="MobiDB-lite"/>
    </source>
</evidence>
<organism evidence="2 3">
    <name type="scientific">Brevibacterium aurantiacum</name>
    <dbReference type="NCBI Taxonomy" id="273384"/>
    <lineage>
        <taxon>Bacteria</taxon>
        <taxon>Bacillati</taxon>
        <taxon>Actinomycetota</taxon>
        <taxon>Actinomycetes</taxon>
        <taxon>Micrococcales</taxon>
        <taxon>Brevibacteriaceae</taxon>
        <taxon>Brevibacterium</taxon>
    </lineage>
</organism>
<sequence length="67" mass="7869">DIFRSERKLYNPTLLIRGISRLPRHSVRNKVVYSRQRNKHRSRIASGEARRAATRQRIMEAISNGHS</sequence>
<name>A0A4Z0KCU6_BREAU</name>
<dbReference type="AlphaFoldDB" id="A0A4Z0KCU6"/>
<feature type="region of interest" description="Disordered" evidence="1">
    <location>
        <begin position="32"/>
        <end position="52"/>
    </location>
</feature>
<comment type="caution">
    <text evidence="2">The sequence shown here is derived from an EMBL/GenBank/DDBJ whole genome shotgun (WGS) entry which is preliminary data.</text>
</comment>
<accession>A0A4Z0KCU6</accession>
<protein>
    <submittedName>
        <fullName evidence="2">Uncharacterized protein</fullName>
    </submittedName>
</protein>
<reference evidence="2 3" key="1">
    <citation type="submission" date="2018-10" db="EMBL/GenBank/DDBJ databases">
        <title>Brevibacterium genomes from Austrain hard cheese rinds.</title>
        <authorList>
            <person name="Anast J.M."/>
            <person name="Dzieciol M."/>
            <person name="Schultz D.L."/>
            <person name="Mann E."/>
            <person name="Wagner M."/>
            <person name="Schmitz-Esser S."/>
        </authorList>
    </citation>
    <scope>NUCLEOTIDE SEQUENCE [LARGE SCALE GENOMIC DNA]</scope>
    <source>
        <strain evidence="2 3">L261</strain>
    </source>
</reference>
<gene>
    <name evidence="2" type="ORF">EB834_20265</name>
</gene>
<dbReference type="EMBL" id="RHFF01000048">
    <property type="protein sequence ID" value="TGD36275.1"/>
    <property type="molecule type" value="Genomic_DNA"/>
</dbReference>
<proteinExistence type="predicted"/>
<feature type="non-terminal residue" evidence="2">
    <location>
        <position position="1"/>
    </location>
</feature>
<evidence type="ECO:0000313" key="2">
    <source>
        <dbReference type="EMBL" id="TGD36275.1"/>
    </source>
</evidence>